<dbReference type="EMBL" id="CP031165">
    <property type="protein sequence ID" value="AXV06814.1"/>
    <property type="molecule type" value="Genomic_DNA"/>
</dbReference>
<dbReference type="PANTHER" id="PTHR19372:SF7">
    <property type="entry name" value="SULFITE OXIDASE, MITOCHONDRIAL"/>
    <property type="match status" value="1"/>
</dbReference>
<keyword evidence="2" id="KW-0472">Membrane</keyword>
<feature type="signal peptide" evidence="3">
    <location>
        <begin position="1"/>
        <end position="26"/>
    </location>
</feature>
<dbReference type="Proteomes" id="UP000264006">
    <property type="component" value="Chromosome"/>
</dbReference>
<evidence type="ECO:0000313" key="6">
    <source>
        <dbReference type="Proteomes" id="UP000264006"/>
    </source>
</evidence>
<evidence type="ECO:0000256" key="3">
    <source>
        <dbReference type="SAM" id="SignalP"/>
    </source>
</evidence>
<name>A0A346XX67_9ACTN</name>
<feature type="domain" description="Oxidoreductase molybdopterin-binding" evidence="4">
    <location>
        <begin position="284"/>
        <end position="431"/>
    </location>
</feature>
<keyword evidence="2" id="KW-0812">Transmembrane</keyword>
<dbReference type="PANTHER" id="PTHR19372">
    <property type="entry name" value="SULFITE REDUCTASE"/>
    <property type="match status" value="1"/>
</dbReference>
<dbReference type="GO" id="GO:0006790">
    <property type="term" value="P:sulfur compound metabolic process"/>
    <property type="evidence" value="ECO:0007669"/>
    <property type="project" value="TreeGrafter"/>
</dbReference>
<accession>A0A346XX67</accession>
<dbReference type="Gene3D" id="3.90.420.10">
    <property type="entry name" value="Oxidoreductase, molybdopterin-binding domain"/>
    <property type="match status" value="1"/>
</dbReference>
<keyword evidence="3" id="KW-0732">Signal</keyword>
<dbReference type="Pfam" id="PF00174">
    <property type="entry name" value="Oxidored_molyb"/>
    <property type="match status" value="1"/>
</dbReference>
<evidence type="ECO:0000256" key="1">
    <source>
        <dbReference type="SAM" id="MobiDB-lite"/>
    </source>
</evidence>
<keyword evidence="2" id="KW-1133">Transmembrane helix</keyword>
<evidence type="ECO:0000259" key="4">
    <source>
        <dbReference type="Pfam" id="PF00174"/>
    </source>
</evidence>
<dbReference type="GO" id="GO:0020037">
    <property type="term" value="F:heme binding"/>
    <property type="evidence" value="ECO:0007669"/>
    <property type="project" value="TreeGrafter"/>
</dbReference>
<feature type="transmembrane region" description="Helical" evidence="2">
    <location>
        <begin position="98"/>
        <end position="117"/>
    </location>
</feature>
<protein>
    <submittedName>
        <fullName evidence="5">Putative sulfite oxidase</fullName>
    </submittedName>
</protein>
<gene>
    <name evidence="5" type="ORF">DVS28_a2131</name>
</gene>
<dbReference type="Pfam" id="PF17957">
    <property type="entry name" value="Big_7"/>
    <property type="match status" value="1"/>
</dbReference>
<feature type="chain" id="PRO_5016814658" evidence="3">
    <location>
        <begin position="27"/>
        <end position="562"/>
    </location>
</feature>
<keyword evidence="6" id="KW-1185">Reference proteome</keyword>
<feature type="transmembrane region" description="Helical" evidence="2">
    <location>
        <begin position="72"/>
        <end position="91"/>
    </location>
</feature>
<feature type="transmembrane region" description="Helical" evidence="2">
    <location>
        <begin position="123"/>
        <end position="141"/>
    </location>
</feature>
<feature type="transmembrane region" description="Helical" evidence="2">
    <location>
        <begin position="185"/>
        <end position="204"/>
    </location>
</feature>
<reference evidence="5 6" key="1">
    <citation type="submission" date="2018-09" db="EMBL/GenBank/DDBJ databases">
        <title>Complete genome sequence of Euzebya sp. DY32-46 isolated from seawater of Pacific Ocean.</title>
        <authorList>
            <person name="Xu L."/>
            <person name="Wu Y.-H."/>
            <person name="Xu X.-W."/>
        </authorList>
    </citation>
    <scope>NUCLEOTIDE SEQUENCE [LARGE SCALE GENOMIC DNA]</scope>
    <source>
        <strain evidence="5 6">DY32-46</strain>
    </source>
</reference>
<dbReference type="GO" id="GO:0008482">
    <property type="term" value="F:sulfite oxidase activity"/>
    <property type="evidence" value="ECO:0007669"/>
    <property type="project" value="TreeGrafter"/>
</dbReference>
<dbReference type="SUPFAM" id="SSF56524">
    <property type="entry name" value="Oxidoreductase molybdopterin-binding domain"/>
    <property type="match status" value="1"/>
</dbReference>
<dbReference type="Gene3D" id="2.60.40.650">
    <property type="match status" value="1"/>
</dbReference>
<proteinExistence type="predicted"/>
<dbReference type="AlphaFoldDB" id="A0A346XX67"/>
<dbReference type="InterPro" id="IPR014756">
    <property type="entry name" value="Ig_E-set"/>
</dbReference>
<feature type="region of interest" description="Disordered" evidence="1">
    <location>
        <begin position="148"/>
        <end position="177"/>
    </location>
</feature>
<evidence type="ECO:0000313" key="5">
    <source>
        <dbReference type="EMBL" id="AXV06814.1"/>
    </source>
</evidence>
<feature type="compositionally biased region" description="Polar residues" evidence="1">
    <location>
        <begin position="161"/>
        <end position="174"/>
    </location>
</feature>
<dbReference type="SUPFAM" id="SSF81296">
    <property type="entry name" value="E set domains"/>
    <property type="match status" value="1"/>
</dbReference>
<dbReference type="GO" id="GO:0043546">
    <property type="term" value="F:molybdopterin cofactor binding"/>
    <property type="evidence" value="ECO:0007669"/>
    <property type="project" value="TreeGrafter"/>
</dbReference>
<dbReference type="InterPro" id="IPR000572">
    <property type="entry name" value="OxRdtase_Mopterin-bd_dom"/>
</dbReference>
<dbReference type="InterPro" id="IPR036374">
    <property type="entry name" value="OxRdtase_Mopterin-bd_sf"/>
</dbReference>
<feature type="compositionally biased region" description="Low complexity" evidence="1">
    <location>
        <begin position="148"/>
        <end position="157"/>
    </location>
</feature>
<dbReference type="KEGG" id="euz:DVS28_a2131"/>
<sequence length="562" mass="58471">MGDMRLLTPRRSAVLSGLLATVAALAAGELAAGIVPGWTSPVEAVGLSVIDLVPGPVERWAIENLGSNDKPALIGGTLALVLILGGVLGALARTRFRIAAAGVVALGLVGIAATAFQTSITDGVPSVVTAVVGVALLGLLVRKAAAASTDPAPATDDPTGDQPSASTGTENRSNGMRAGAADRRVFLGLAGSVALASAAAAIGGRTLAGRQGQAVEAARASIASEIAGATSASPDAVGSATERALGQVDSPLPPLPDGVDFGIDGLAPFVTPEDEFYRVDAALVVPRVDPDGWSLRIHGMVDQELEFGYEELLRRPDLMEADITLTCVSNEVGGDLVSSARWTGVPLANLLEEAGVQAGADQVVGRSVDDWTGGFPVDVATDGRNAIVALLMNGQPLPAERGFPARLVVPGIYGYVSATKWLTEIELTTFADFDMYWVQRGWDERAPIKTQSRIDVPAPLERVAPGEVVVAGVAWDQTVGIQKVEIRVDDGEWNEAELALEANADTWRQWRWAWSDATPGSHRLTVRATNANGEVQTEERQPPFPNGASGWMTLLVTVAEGA</sequence>
<organism evidence="5 6">
    <name type="scientific">Euzebya pacifica</name>
    <dbReference type="NCBI Taxonomy" id="1608957"/>
    <lineage>
        <taxon>Bacteria</taxon>
        <taxon>Bacillati</taxon>
        <taxon>Actinomycetota</taxon>
        <taxon>Nitriliruptoria</taxon>
        <taxon>Euzebyales</taxon>
    </lineage>
</organism>
<evidence type="ECO:0000256" key="2">
    <source>
        <dbReference type="SAM" id="Phobius"/>
    </source>
</evidence>